<dbReference type="PANTHER" id="PTHR18860">
    <property type="entry name" value="14-3-3 PROTEIN"/>
    <property type="match status" value="1"/>
</dbReference>
<dbReference type="OrthoDB" id="10260625at2759"/>
<dbReference type="InterPro" id="IPR023410">
    <property type="entry name" value="14-3-3_domain"/>
</dbReference>
<name>L2GXD4_VAVCU</name>
<dbReference type="FunCoup" id="L2GXD4">
    <property type="interactions" value="166"/>
</dbReference>
<dbReference type="PIRSF" id="PIRSF000868">
    <property type="entry name" value="14-3-3"/>
    <property type="match status" value="1"/>
</dbReference>
<dbReference type="OMA" id="SKGTDKH"/>
<dbReference type="Pfam" id="PF00244">
    <property type="entry name" value="14-3-3"/>
    <property type="match status" value="1"/>
</dbReference>
<dbReference type="Gene3D" id="1.20.190.20">
    <property type="entry name" value="14-3-3 domain"/>
    <property type="match status" value="1"/>
</dbReference>
<dbReference type="InterPro" id="IPR000308">
    <property type="entry name" value="14-3-3"/>
</dbReference>
<evidence type="ECO:0000259" key="3">
    <source>
        <dbReference type="SMART" id="SM00101"/>
    </source>
</evidence>
<feature type="domain" description="14-3-3" evidence="3">
    <location>
        <begin position="8"/>
        <end position="252"/>
    </location>
</feature>
<dbReference type="HOGENOM" id="CLU_058290_0_1_1"/>
<dbReference type="STRING" id="948595.L2GXD4"/>
<dbReference type="GeneID" id="19878611"/>
<feature type="non-terminal residue" evidence="4">
    <location>
        <position position="1"/>
    </location>
</feature>
<dbReference type="InParanoid" id="L2GXD4"/>
<evidence type="ECO:0000256" key="1">
    <source>
        <dbReference type="ARBA" id="ARBA00006141"/>
    </source>
</evidence>
<dbReference type="CDD" id="cd08774">
    <property type="entry name" value="14-3-3"/>
    <property type="match status" value="1"/>
</dbReference>
<protein>
    <recommendedName>
        <fullName evidence="3">14-3-3 domain-containing protein</fullName>
    </recommendedName>
</protein>
<dbReference type="VEuPathDB" id="MicrosporidiaDB:VCUG_00726"/>
<dbReference type="RefSeq" id="XP_008073749.1">
    <property type="nucleotide sequence ID" value="XM_008075558.1"/>
</dbReference>
<organism evidence="4 5">
    <name type="scientific">Vavraia culicis (isolate floridensis)</name>
    <name type="common">Microsporidian parasite</name>
    <dbReference type="NCBI Taxonomy" id="948595"/>
    <lineage>
        <taxon>Eukaryota</taxon>
        <taxon>Fungi</taxon>
        <taxon>Fungi incertae sedis</taxon>
        <taxon>Microsporidia</taxon>
        <taxon>Pleistophoridae</taxon>
        <taxon>Vavraia</taxon>
    </lineage>
</organism>
<dbReference type="PRINTS" id="PR00305">
    <property type="entry name" value="1433ZETA"/>
</dbReference>
<evidence type="ECO:0000313" key="4">
    <source>
        <dbReference type="EMBL" id="ELA47765.1"/>
    </source>
</evidence>
<evidence type="ECO:0000256" key="2">
    <source>
        <dbReference type="PIRSR" id="PIRSR000868-1"/>
    </source>
</evidence>
<dbReference type="SUPFAM" id="SSF48445">
    <property type="entry name" value="14-3-3 protein"/>
    <property type="match status" value="1"/>
</dbReference>
<reference evidence="5" key="1">
    <citation type="submission" date="2011-03" db="EMBL/GenBank/DDBJ databases">
        <title>The genome sequence of Vavraia culicis strain floridensis.</title>
        <authorList>
            <consortium name="The Broad Institute Genome Sequencing Platform"/>
            <person name="Cuomo C."/>
            <person name="Becnel J."/>
            <person name="Sanscrainte N."/>
            <person name="Young S.K."/>
            <person name="Zeng Q."/>
            <person name="Gargeya S."/>
            <person name="Fitzgerald M."/>
            <person name="Haas B."/>
            <person name="Abouelleil A."/>
            <person name="Alvarado L."/>
            <person name="Arachchi H.M."/>
            <person name="Berlin A."/>
            <person name="Chapman S.B."/>
            <person name="Gearin G."/>
            <person name="Goldberg J."/>
            <person name="Griggs A."/>
            <person name="Gujja S."/>
            <person name="Hansen M."/>
            <person name="Heiman D."/>
            <person name="Howarth C."/>
            <person name="Larimer J."/>
            <person name="Lui A."/>
            <person name="MacDonald P.J.P."/>
            <person name="McCowen C."/>
            <person name="Montmayeur A."/>
            <person name="Murphy C."/>
            <person name="Neiman D."/>
            <person name="Pearson M."/>
            <person name="Priest M."/>
            <person name="Roberts A."/>
            <person name="Saif S."/>
            <person name="Shea T."/>
            <person name="Sisk P."/>
            <person name="Stolte C."/>
            <person name="Sykes S."/>
            <person name="Wortman J."/>
            <person name="Nusbaum C."/>
            <person name="Birren B."/>
        </authorList>
    </citation>
    <scope>NUCLEOTIDE SEQUENCE [LARGE SCALE GENOMIC DNA]</scope>
    <source>
        <strain evidence="5">floridensis</strain>
    </source>
</reference>
<gene>
    <name evidence="4" type="ORF">VCUG_00726</name>
</gene>
<dbReference type="InterPro" id="IPR036815">
    <property type="entry name" value="14-3-3_dom_sf"/>
</dbReference>
<feature type="site" description="Interaction with phosphoserine on interacting protein" evidence="2">
    <location>
        <position position="64"/>
    </location>
</feature>
<dbReference type="EMBL" id="GL877412">
    <property type="protein sequence ID" value="ELA47765.1"/>
    <property type="molecule type" value="Genomic_DNA"/>
</dbReference>
<proteinExistence type="inferred from homology"/>
<dbReference type="AlphaFoldDB" id="L2GXD4"/>
<sequence length="255" mass="30108">MRDDLNLDQLILRASLSERAERYEDMIKDMKRVVKLHWEEKMEITPKVRNYFSVAFKNLTGTRRAAWRTLCIEKEKYKDTNLDYYNVIVDYLVEVENELNTICDDVIGHIDKHILKENETALDVESQVFFLKMKGDYFRYKAEVATSQDFLAFKTESKNAYEKASEIANELAPVNSLRLGLCLNYSVFYYEIEKMPDKACMLAKQAFDDAIKDIDVLSEEHYKDSTLIMQLLRDNLSLWTHREESNKDYIDERAD</sequence>
<comment type="similarity">
    <text evidence="1">Belongs to the 14-3-3 family.</text>
</comment>
<feature type="site" description="Interaction with phosphoserine on interacting protein" evidence="2">
    <location>
        <position position="139"/>
    </location>
</feature>
<evidence type="ECO:0000313" key="5">
    <source>
        <dbReference type="Proteomes" id="UP000011081"/>
    </source>
</evidence>
<accession>L2GXD4</accession>
<dbReference type="Proteomes" id="UP000011081">
    <property type="component" value="Unassembled WGS sequence"/>
</dbReference>
<keyword evidence="5" id="KW-1185">Reference proteome</keyword>
<dbReference type="SMART" id="SM00101">
    <property type="entry name" value="14_3_3"/>
    <property type="match status" value="1"/>
</dbReference>